<feature type="transmembrane region" description="Helical" evidence="7">
    <location>
        <begin position="304"/>
        <end position="325"/>
    </location>
</feature>
<feature type="transmembrane region" description="Helical" evidence="7">
    <location>
        <begin position="274"/>
        <end position="292"/>
    </location>
</feature>
<evidence type="ECO:0000313" key="9">
    <source>
        <dbReference type="EMBL" id="MFC6062698.1"/>
    </source>
</evidence>
<protein>
    <submittedName>
        <fullName evidence="9">PspC domain-containing protein</fullName>
    </submittedName>
</protein>
<evidence type="ECO:0000256" key="5">
    <source>
        <dbReference type="ARBA" id="ARBA00023136"/>
    </source>
</evidence>
<keyword evidence="10" id="KW-1185">Reference proteome</keyword>
<feature type="compositionally biased region" description="Pro residues" evidence="6">
    <location>
        <begin position="16"/>
        <end position="26"/>
    </location>
</feature>
<dbReference type="InterPro" id="IPR052027">
    <property type="entry name" value="PspC"/>
</dbReference>
<keyword evidence="4 7" id="KW-1133">Transmembrane helix</keyword>
<comment type="subcellular location">
    <subcellularLocation>
        <location evidence="1">Cell membrane</location>
        <topology evidence="1">Single-pass membrane protein</topology>
    </subcellularLocation>
</comment>
<feature type="domain" description="Phage shock protein PspC N-terminal" evidence="8">
    <location>
        <begin position="25"/>
        <end position="80"/>
    </location>
</feature>
<evidence type="ECO:0000256" key="2">
    <source>
        <dbReference type="ARBA" id="ARBA00022475"/>
    </source>
</evidence>
<dbReference type="PANTHER" id="PTHR33885">
    <property type="entry name" value="PHAGE SHOCK PROTEIN C"/>
    <property type="match status" value="1"/>
</dbReference>
<dbReference type="InterPro" id="IPR007168">
    <property type="entry name" value="Phageshock_PspC_N"/>
</dbReference>
<sequence>MNDASPSGPPHGATADPPPLPPPPPLRRSRRQKVVAGVCGGLGRHWDLDPVIFRIVLAVLAVSSGIGLIVYGFAWLLIPLDGEDENEGRRLLSGRVEGTALTAILVALVGCGLFLSVLGRGGGLAFTLMLALAVAGSAYWSKQRRAAAHGSGPVDAATAQAVADAPPETQAPPAPSSPSWWRDPLTKEGAGAGTQAGRSGYLWGPADTPSHESYEAAGGGAYDGKAAYDSAGAYDRNGSYNGNGAYDGNGSYDRNGASAVPETRKPRRPARARSIGGLTFLLALVAGAVAAMPSWHGGSLPASLQAGLAAALVVFGLGMVLSAWLGRTGGGTVFMVVVTALLLGATTVLPRSITTDWDARTWSPLTTAAVRPAYELGAGDGHLDLSGLRLKEGQTVRTHAEVGAGRLQVTLPEGVRTRVRVDVGLGDIRLPGEAAEDIDVSPDRARTVTLPAHGLKKGERPHGTLDLRLEVGIGQAEVEYAGATPEVPGKPEVPGRPAAPAPDAPDVPDKPAAPAHEEVADRAAA</sequence>
<comment type="caution">
    <text evidence="9">The sequence shown here is derived from an EMBL/GenBank/DDBJ whole genome shotgun (WGS) entry which is preliminary data.</text>
</comment>
<name>A0ABW1MG13_9ACTN</name>
<feature type="region of interest" description="Disordered" evidence="6">
    <location>
        <begin position="245"/>
        <end position="270"/>
    </location>
</feature>
<dbReference type="PANTHER" id="PTHR33885:SF3">
    <property type="entry name" value="PHAGE SHOCK PROTEIN C"/>
    <property type="match status" value="1"/>
</dbReference>
<gene>
    <name evidence="9" type="ORF">ACFP4F_09050</name>
</gene>
<keyword evidence="5 7" id="KW-0472">Membrane</keyword>
<dbReference type="Pfam" id="PF04024">
    <property type="entry name" value="PspC"/>
    <property type="match status" value="1"/>
</dbReference>
<evidence type="ECO:0000256" key="4">
    <source>
        <dbReference type="ARBA" id="ARBA00022989"/>
    </source>
</evidence>
<evidence type="ECO:0000256" key="1">
    <source>
        <dbReference type="ARBA" id="ARBA00004162"/>
    </source>
</evidence>
<feature type="transmembrane region" description="Helical" evidence="7">
    <location>
        <begin position="99"/>
        <end position="118"/>
    </location>
</feature>
<feature type="transmembrane region" description="Helical" evidence="7">
    <location>
        <begin position="332"/>
        <end position="350"/>
    </location>
</feature>
<feature type="region of interest" description="Disordered" evidence="6">
    <location>
        <begin position="1"/>
        <end position="29"/>
    </location>
</feature>
<feature type="transmembrane region" description="Helical" evidence="7">
    <location>
        <begin position="51"/>
        <end position="78"/>
    </location>
</feature>
<keyword evidence="2" id="KW-1003">Cell membrane</keyword>
<evidence type="ECO:0000256" key="6">
    <source>
        <dbReference type="SAM" id="MobiDB-lite"/>
    </source>
</evidence>
<evidence type="ECO:0000256" key="3">
    <source>
        <dbReference type="ARBA" id="ARBA00022692"/>
    </source>
</evidence>
<evidence type="ECO:0000256" key="7">
    <source>
        <dbReference type="SAM" id="Phobius"/>
    </source>
</evidence>
<organism evidence="9 10">
    <name type="scientific">Streptomyces ochraceiscleroticus</name>
    <dbReference type="NCBI Taxonomy" id="47761"/>
    <lineage>
        <taxon>Bacteria</taxon>
        <taxon>Bacillati</taxon>
        <taxon>Actinomycetota</taxon>
        <taxon>Actinomycetes</taxon>
        <taxon>Kitasatosporales</taxon>
        <taxon>Streptomycetaceae</taxon>
        <taxon>Streptomyces</taxon>
    </lineage>
</organism>
<dbReference type="RefSeq" id="WP_063761801.1">
    <property type="nucleotide sequence ID" value="NZ_JBHSPX010000003.1"/>
</dbReference>
<feature type="region of interest" description="Disordered" evidence="6">
    <location>
        <begin position="480"/>
        <end position="525"/>
    </location>
</feature>
<dbReference type="EMBL" id="JBHSPX010000003">
    <property type="protein sequence ID" value="MFC6062698.1"/>
    <property type="molecule type" value="Genomic_DNA"/>
</dbReference>
<accession>A0ABW1MG13</accession>
<reference evidence="10" key="1">
    <citation type="journal article" date="2019" name="Int. J. Syst. Evol. Microbiol.">
        <title>The Global Catalogue of Microorganisms (GCM) 10K type strain sequencing project: providing services to taxonomists for standard genome sequencing and annotation.</title>
        <authorList>
            <consortium name="The Broad Institute Genomics Platform"/>
            <consortium name="The Broad Institute Genome Sequencing Center for Infectious Disease"/>
            <person name="Wu L."/>
            <person name="Ma J."/>
        </authorList>
    </citation>
    <scope>NUCLEOTIDE SEQUENCE [LARGE SCALE GENOMIC DNA]</scope>
    <source>
        <strain evidence="10">CGMCC 1.15180</strain>
    </source>
</reference>
<evidence type="ECO:0000259" key="8">
    <source>
        <dbReference type="Pfam" id="PF04024"/>
    </source>
</evidence>
<keyword evidence="3 7" id="KW-0812">Transmembrane</keyword>
<feature type="compositionally biased region" description="Basic and acidic residues" evidence="6">
    <location>
        <begin position="515"/>
        <end position="525"/>
    </location>
</feature>
<feature type="region of interest" description="Disordered" evidence="6">
    <location>
        <begin position="151"/>
        <end position="207"/>
    </location>
</feature>
<feature type="transmembrane region" description="Helical" evidence="7">
    <location>
        <begin position="124"/>
        <end position="141"/>
    </location>
</feature>
<dbReference type="Proteomes" id="UP001596139">
    <property type="component" value="Unassembled WGS sequence"/>
</dbReference>
<proteinExistence type="predicted"/>
<evidence type="ECO:0000313" key="10">
    <source>
        <dbReference type="Proteomes" id="UP001596139"/>
    </source>
</evidence>
<feature type="compositionally biased region" description="Low complexity" evidence="6">
    <location>
        <begin position="153"/>
        <end position="168"/>
    </location>
</feature>